<gene>
    <name evidence="2" type="ORF">OG2516_06222</name>
</gene>
<evidence type="ECO:0000313" key="3">
    <source>
        <dbReference type="Proteomes" id="UP000003635"/>
    </source>
</evidence>
<sequence>MRSILTLPLAALLALGLPGTAPAQEIDVETETNDGVFTGAQSAFTSFGGVVSWLRSPDLVAGDVVFEDVDADSEFTILRLSELRDLPPEAATELDEALAEAELDLAEYRDWIAEQDLLVAALEAEGFTPDQVLAWETHFAGDVTFVVDDRS</sequence>
<reference evidence="2 3" key="1">
    <citation type="journal article" date="2010" name="J. Bacteriol.">
        <title>Genome sequences of Oceanicola granulosus HTCC2516(T) and Oceanicola batsensis HTCC2597(TDelta).</title>
        <authorList>
            <person name="Thrash J.C."/>
            <person name="Cho J.C."/>
            <person name="Vergin K.L."/>
            <person name="Giovannoni S.J."/>
        </authorList>
    </citation>
    <scope>NUCLEOTIDE SEQUENCE [LARGE SCALE GENOMIC DNA]</scope>
    <source>
        <strain evidence="3">ATCC BAA-861 / DSM 15982 / KCTC 12143 / HTCC2516</strain>
    </source>
</reference>
<dbReference type="AlphaFoldDB" id="Q2CDC0"/>
<evidence type="ECO:0000313" key="2">
    <source>
        <dbReference type="EMBL" id="EAR50670.1"/>
    </source>
</evidence>
<keyword evidence="1" id="KW-0732">Signal</keyword>
<dbReference type="HOGENOM" id="CLU_1729511_0_0_5"/>
<dbReference type="EMBL" id="AAOT01000024">
    <property type="protein sequence ID" value="EAR50670.1"/>
    <property type="molecule type" value="Genomic_DNA"/>
</dbReference>
<name>Q2CDC0_OCEGH</name>
<proteinExistence type="predicted"/>
<protein>
    <submittedName>
        <fullName evidence="2">Uncharacterized protein</fullName>
    </submittedName>
</protein>
<dbReference type="eggNOG" id="ENOG5032IGB">
    <property type="taxonomic scope" value="Bacteria"/>
</dbReference>
<comment type="caution">
    <text evidence="2">The sequence shown here is derived from an EMBL/GenBank/DDBJ whole genome shotgun (WGS) entry which is preliminary data.</text>
</comment>
<evidence type="ECO:0000256" key="1">
    <source>
        <dbReference type="SAM" id="SignalP"/>
    </source>
</evidence>
<accession>Q2CDC0</accession>
<dbReference type="RefSeq" id="WP_007254771.1">
    <property type="nucleotide sequence ID" value="NZ_CH724107.1"/>
</dbReference>
<organism evidence="2 3">
    <name type="scientific">Oceanicola granulosus (strain ATCC BAA-861 / DSM 15982 / KCTC 12143 / HTCC2516)</name>
    <dbReference type="NCBI Taxonomy" id="314256"/>
    <lineage>
        <taxon>Bacteria</taxon>
        <taxon>Pseudomonadati</taxon>
        <taxon>Pseudomonadota</taxon>
        <taxon>Alphaproteobacteria</taxon>
        <taxon>Rhodobacterales</taxon>
        <taxon>Roseobacteraceae</taxon>
        <taxon>Oceanicola</taxon>
    </lineage>
</organism>
<feature type="chain" id="PRO_5004207484" evidence="1">
    <location>
        <begin position="24"/>
        <end position="151"/>
    </location>
</feature>
<keyword evidence="3" id="KW-1185">Reference proteome</keyword>
<dbReference type="STRING" id="314256.OG2516_06222"/>
<feature type="signal peptide" evidence="1">
    <location>
        <begin position="1"/>
        <end position="23"/>
    </location>
</feature>
<dbReference type="Proteomes" id="UP000003635">
    <property type="component" value="Unassembled WGS sequence"/>
</dbReference>